<evidence type="ECO:0000313" key="1">
    <source>
        <dbReference type="EMBL" id="MEB4590081.1"/>
    </source>
</evidence>
<sequence length="74" mass="7134">MAAGDAFPPGTWVRAANGVVHGFSPGMALPKGAELFVVPADAEAPDDVAVVAGAAPGAVPEDAVKPAGKKRAGG</sequence>
<organism evidence="1 2">
    <name type="scientific">Candidatus Thiothrix phosphatis</name>
    <dbReference type="NCBI Taxonomy" id="3112415"/>
    <lineage>
        <taxon>Bacteria</taxon>
        <taxon>Pseudomonadati</taxon>
        <taxon>Pseudomonadota</taxon>
        <taxon>Gammaproteobacteria</taxon>
        <taxon>Thiotrichales</taxon>
        <taxon>Thiotrichaceae</taxon>
        <taxon>Thiothrix</taxon>
    </lineage>
</organism>
<name>A0ABU6CTB7_9GAMM</name>
<protein>
    <submittedName>
        <fullName evidence="1">Uncharacterized protein</fullName>
    </submittedName>
</protein>
<evidence type="ECO:0000313" key="2">
    <source>
        <dbReference type="Proteomes" id="UP001308005"/>
    </source>
</evidence>
<gene>
    <name evidence="1" type="ORF">VSS37_03730</name>
</gene>
<keyword evidence="2" id="KW-1185">Reference proteome</keyword>
<accession>A0ABU6CTB7</accession>
<dbReference type="RefSeq" id="WP_324693314.1">
    <property type="nucleotide sequence ID" value="NZ_JAYMYJ010000030.1"/>
</dbReference>
<proteinExistence type="predicted"/>
<comment type="caution">
    <text evidence="1">The sequence shown here is derived from an EMBL/GenBank/DDBJ whole genome shotgun (WGS) entry which is preliminary data.</text>
</comment>
<dbReference type="EMBL" id="JAYMYJ010000030">
    <property type="protein sequence ID" value="MEB4590081.1"/>
    <property type="molecule type" value="Genomic_DNA"/>
</dbReference>
<reference evidence="2" key="1">
    <citation type="submission" date="2023-07" db="EMBL/GenBank/DDBJ databases">
        <title>The carbon used by Thiothrix.</title>
        <authorList>
            <person name="Chen L."/>
        </authorList>
    </citation>
    <scope>NUCLEOTIDE SEQUENCE [LARGE SCALE GENOMIC DNA]</scope>
</reference>
<dbReference type="Proteomes" id="UP001308005">
    <property type="component" value="Unassembled WGS sequence"/>
</dbReference>